<keyword evidence="3" id="KW-1185">Reference proteome</keyword>
<dbReference type="Proteomes" id="UP001362999">
    <property type="component" value="Unassembled WGS sequence"/>
</dbReference>
<feature type="region of interest" description="Disordered" evidence="1">
    <location>
        <begin position="229"/>
        <end position="252"/>
    </location>
</feature>
<gene>
    <name evidence="2" type="ORF">R3P38DRAFT_3229568</name>
</gene>
<dbReference type="AlphaFoldDB" id="A0AAV9ZNG4"/>
<name>A0AAV9ZNG4_9AGAR</name>
<evidence type="ECO:0000313" key="2">
    <source>
        <dbReference type="EMBL" id="KAK6988029.1"/>
    </source>
</evidence>
<protein>
    <submittedName>
        <fullName evidence="2">Uncharacterized protein</fullName>
    </submittedName>
</protein>
<sequence>MPSLSLPVDTLLPPKSSLASDLTIRLVYIPQRSVSAFAFHPGRSSIPTRERYPPDVGILARLDVHLYLLVHVSESCGADESLLLQRRRLATSGDVVVAGHFPAPPPAPVLVARKLLPTVFSRRILVFDCTLPHLRPSLAFRTLILRCLPPVSTPSTLDPRSSTPTLPAPPDLPALISALHSLHLRFHLISAHTSTFTFIRPPTPPCLTSPPISSPHVLPRLLSLTRTSCYAEHNPPPSPASPGSQHSHRHSTTGVRWWMTTCGRVRGEGGLGRWAGMVPDGADGDDWTSTRGEGRTPTRGLVARLSDLAVLRTGMSFCDSQLRAESR</sequence>
<evidence type="ECO:0000313" key="3">
    <source>
        <dbReference type="Proteomes" id="UP001362999"/>
    </source>
</evidence>
<accession>A0AAV9ZNG4</accession>
<organism evidence="2 3">
    <name type="scientific">Favolaschia claudopus</name>
    <dbReference type="NCBI Taxonomy" id="2862362"/>
    <lineage>
        <taxon>Eukaryota</taxon>
        <taxon>Fungi</taxon>
        <taxon>Dikarya</taxon>
        <taxon>Basidiomycota</taxon>
        <taxon>Agaricomycotina</taxon>
        <taxon>Agaricomycetes</taxon>
        <taxon>Agaricomycetidae</taxon>
        <taxon>Agaricales</taxon>
        <taxon>Marasmiineae</taxon>
        <taxon>Mycenaceae</taxon>
        <taxon>Favolaschia</taxon>
    </lineage>
</organism>
<feature type="region of interest" description="Disordered" evidence="1">
    <location>
        <begin position="273"/>
        <end position="295"/>
    </location>
</feature>
<proteinExistence type="predicted"/>
<reference evidence="2 3" key="1">
    <citation type="journal article" date="2024" name="J Genomics">
        <title>Draft genome sequencing and assembly of Favolaschia claudopus CIRM-BRFM 2984 isolated from oak limbs.</title>
        <authorList>
            <person name="Navarro D."/>
            <person name="Drula E."/>
            <person name="Chaduli D."/>
            <person name="Cazenave R."/>
            <person name="Ahrendt S."/>
            <person name="Wang J."/>
            <person name="Lipzen A."/>
            <person name="Daum C."/>
            <person name="Barry K."/>
            <person name="Grigoriev I.V."/>
            <person name="Favel A."/>
            <person name="Rosso M.N."/>
            <person name="Martin F."/>
        </authorList>
    </citation>
    <scope>NUCLEOTIDE SEQUENCE [LARGE SCALE GENOMIC DNA]</scope>
    <source>
        <strain evidence="2 3">CIRM-BRFM 2984</strain>
    </source>
</reference>
<dbReference type="EMBL" id="JAWWNJ010000126">
    <property type="protein sequence ID" value="KAK6988029.1"/>
    <property type="molecule type" value="Genomic_DNA"/>
</dbReference>
<comment type="caution">
    <text evidence="2">The sequence shown here is derived from an EMBL/GenBank/DDBJ whole genome shotgun (WGS) entry which is preliminary data.</text>
</comment>
<evidence type="ECO:0000256" key="1">
    <source>
        <dbReference type="SAM" id="MobiDB-lite"/>
    </source>
</evidence>